<evidence type="ECO:0000256" key="1">
    <source>
        <dbReference type="ARBA" id="ARBA00001353"/>
    </source>
</evidence>
<dbReference type="Pfam" id="PF02152">
    <property type="entry name" value="FolB"/>
    <property type="match status" value="1"/>
</dbReference>
<accession>A0ABQ1LYH5</accession>
<dbReference type="SMART" id="SM00905">
    <property type="entry name" value="FolB"/>
    <property type="match status" value="1"/>
</dbReference>
<comment type="catalytic activity">
    <reaction evidence="1 6">
        <text>7,8-dihydroneopterin = 6-hydroxymethyl-7,8-dihydropterin + glycolaldehyde</text>
        <dbReference type="Rhea" id="RHEA:10540"/>
        <dbReference type="ChEBI" id="CHEBI:17001"/>
        <dbReference type="ChEBI" id="CHEBI:17071"/>
        <dbReference type="ChEBI" id="CHEBI:44841"/>
        <dbReference type="EC" id="4.1.2.25"/>
    </reaction>
</comment>
<dbReference type="NCBIfam" id="TIGR00525">
    <property type="entry name" value="folB"/>
    <property type="match status" value="1"/>
</dbReference>
<proteinExistence type="inferred from homology"/>
<sequence length="121" mass="13915">MGNIRQTVALADLRFFAFHGYYPEEQVLGNEFTVDMCVKFDKPRDAGDELHDTVNYEVLYDLARTEMQQPRKLLETVAESILTRIQADFPFVSEIEISICKKHPPFGGDRANATVSLCWKR</sequence>
<dbReference type="PANTHER" id="PTHR42844:SF1">
    <property type="entry name" value="DIHYDRONEOPTERIN ALDOLASE 1-RELATED"/>
    <property type="match status" value="1"/>
</dbReference>
<evidence type="ECO:0000256" key="3">
    <source>
        <dbReference type="ARBA" id="ARBA00005708"/>
    </source>
</evidence>
<dbReference type="InterPro" id="IPR006157">
    <property type="entry name" value="FolB_dom"/>
</dbReference>
<dbReference type="PANTHER" id="PTHR42844">
    <property type="entry name" value="DIHYDRONEOPTERIN ALDOLASE 1-RELATED"/>
    <property type="match status" value="1"/>
</dbReference>
<evidence type="ECO:0000313" key="9">
    <source>
        <dbReference type="Proteomes" id="UP000597338"/>
    </source>
</evidence>
<dbReference type="InterPro" id="IPR006156">
    <property type="entry name" value="Dihydroneopterin_aldolase"/>
</dbReference>
<keyword evidence="5 6" id="KW-0456">Lyase</keyword>
<reference evidence="9" key="1">
    <citation type="journal article" date="2019" name="Int. J. Syst. Evol. Microbiol.">
        <title>The Global Catalogue of Microorganisms (GCM) 10K type strain sequencing project: providing services to taxonomists for standard genome sequencing and annotation.</title>
        <authorList>
            <consortium name="The Broad Institute Genomics Platform"/>
            <consortium name="The Broad Institute Genome Sequencing Center for Infectious Disease"/>
            <person name="Wu L."/>
            <person name="Ma J."/>
        </authorList>
    </citation>
    <scope>NUCLEOTIDE SEQUENCE [LARGE SCALE GENOMIC DNA]</scope>
    <source>
        <strain evidence="9">CGMCC 1.15342</strain>
    </source>
</reference>
<comment type="pathway">
    <text evidence="2 6">Cofactor biosynthesis; tetrahydrofolate biosynthesis; 2-amino-4-hydroxy-6-hydroxymethyl-7,8-dihydropteridine diphosphate from 7,8-dihydroneopterin triphosphate: step 3/4.</text>
</comment>
<evidence type="ECO:0000313" key="8">
    <source>
        <dbReference type="EMBL" id="GGC28773.1"/>
    </source>
</evidence>
<comment type="similarity">
    <text evidence="3 6">Belongs to the DHNA family.</text>
</comment>
<dbReference type="RefSeq" id="WP_188750384.1">
    <property type="nucleotide sequence ID" value="NZ_BMIK01000006.1"/>
</dbReference>
<dbReference type="NCBIfam" id="TIGR00526">
    <property type="entry name" value="folB_dom"/>
    <property type="match status" value="1"/>
</dbReference>
<organism evidence="8 9">
    <name type="scientific">Parapedobacter defluvii</name>
    <dbReference type="NCBI Taxonomy" id="2045106"/>
    <lineage>
        <taxon>Bacteria</taxon>
        <taxon>Pseudomonadati</taxon>
        <taxon>Bacteroidota</taxon>
        <taxon>Sphingobacteriia</taxon>
        <taxon>Sphingobacteriales</taxon>
        <taxon>Sphingobacteriaceae</taxon>
        <taxon>Parapedobacter</taxon>
    </lineage>
</organism>
<evidence type="ECO:0000259" key="7">
    <source>
        <dbReference type="SMART" id="SM00905"/>
    </source>
</evidence>
<dbReference type="Proteomes" id="UP000597338">
    <property type="component" value="Unassembled WGS sequence"/>
</dbReference>
<evidence type="ECO:0000256" key="6">
    <source>
        <dbReference type="RuleBase" id="RU362079"/>
    </source>
</evidence>
<dbReference type="InterPro" id="IPR043133">
    <property type="entry name" value="GTP-CH-I_C/QueF"/>
</dbReference>
<protein>
    <recommendedName>
        <fullName evidence="6">7,8-dihydroneopterin aldolase</fullName>
        <ecNumber evidence="6">4.1.2.25</ecNumber>
    </recommendedName>
</protein>
<evidence type="ECO:0000256" key="2">
    <source>
        <dbReference type="ARBA" id="ARBA00005013"/>
    </source>
</evidence>
<keyword evidence="4 6" id="KW-0289">Folate biosynthesis</keyword>
<keyword evidence="9" id="KW-1185">Reference proteome</keyword>
<evidence type="ECO:0000256" key="4">
    <source>
        <dbReference type="ARBA" id="ARBA00022909"/>
    </source>
</evidence>
<dbReference type="Gene3D" id="3.30.1130.10">
    <property type="match status" value="1"/>
</dbReference>
<comment type="function">
    <text evidence="6">Catalyzes the conversion of 7,8-dihydroneopterin to 6-hydroxymethyl-7,8-dihydropterin.</text>
</comment>
<comment type="caution">
    <text evidence="8">The sequence shown here is derived from an EMBL/GenBank/DDBJ whole genome shotgun (WGS) entry which is preliminary data.</text>
</comment>
<dbReference type="EC" id="4.1.2.25" evidence="6"/>
<feature type="domain" description="Dihydroneopterin aldolase/epimerase" evidence="7">
    <location>
        <begin position="8"/>
        <end position="119"/>
    </location>
</feature>
<evidence type="ECO:0000256" key="5">
    <source>
        <dbReference type="ARBA" id="ARBA00023239"/>
    </source>
</evidence>
<name>A0ABQ1LYH5_9SPHI</name>
<dbReference type="SUPFAM" id="SSF55620">
    <property type="entry name" value="Tetrahydrobiopterin biosynthesis enzymes-like"/>
    <property type="match status" value="1"/>
</dbReference>
<gene>
    <name evidence="8" type="ORF">GCM10011386_21000</name>
</gene>
<dbReference type="EMBL" id="BMIK01000006">
    <property type="protein sequence ID" value="GGC28773.1"/>
    <property type="molecule type" value="Genomic_DNA"/>
</dbReference>